<dbReference type="GO" id="GO:0005524">
    <property type="term" value="F:ATP binding"/>
    <property type="evidence" value="ECO:0007669"/>
    <property type="project" value="InterPro"/>
</dbReference>
<dbReference type="InterPro" id="IPR027417">
    <property type="entry name" value="P-loop_NTPase"/>
</dbReference>
<organism evidence="3">
    <name type="scientific">Pseudogymnoascus destructans</name>
    <dbReference type="NCBI Taxonomy" id="655981"/>
    <lineage>
        <taxon>Eukaryota</taxon>
        <taxon>Fungi</taxon>
        <taxon>Dikarya</taxon>
        <taxon>Ascomycota</taxon>
        <taxon>Pezizomycotina</taxon>
        <taxon>Leotiomycetes</taxon>
        <taxon>Thelebolales</taxon>
        <taxon>Thelebolaceae</taxon>
        <taxon>Pseudogymnoascus</taxon>
    </lineage>
</organism>
<dbReference type="EMBL" id="KV441412">
    <property type="protein sequence ID" value="OAF55046.1"/>
    <property type="molecule type" value="Genomic_DNA"/>
</dbReference>
<feature type="transmembrane region" description="Helical" evidence="1">
    <location>
        <begin position="596"/>
        <end position="619"/>
    </location>
</feature>
<dbReference type="SUPFAM" id="SSF52540">
    <property type="entry name" value="P-loop containing nucleoside triphosphate hydrolases"/>
    <property type="match status" value="1"/>
</dbReference>
<feature type="domain" description="DEAD/DEAH-box helicase" evidence="2">
    <location>
        <begin position="566"/>
        <end position="632"/>
    </location>
</feature>
<keyword evidence="1" id="KW-0812">Transmembrane</keyword>
<accession>A0A176ZYQ3</accession>
<name>A0A176ZYQ3_9PEZI</name>
<dbReference type="VEuPathDB" id="FungiDB:GMDG_08157"/>
<reference evidence="3" key="1">
    <citation type="submission" date="2016-03" db="EMBL/GenBank/DDBJ databases">
        <title>Updated assembly of Pseudogymnoascus destructans, the fungus causing white-nose syndrome of bats.</title>
        <authorList>
            <person name="Palmer J.M."/>
            <person name="Drees K.P."/>
            <person name="Foster J.T."/>
            <person name="Lindner D.L."/>
        </authorList>
    </citation>
    <scope>NUCLEOTIDE SEQUENCE [LARGE SCALE GENOMIC DNA]</scope>
    <source>
        <strain evidence="3">20631-21</strain>
    </source>
</reference>
<dbReference type="Gene3D" id="3.40.50.300">
    <property type="entry name" value="P-loop containing nucleotide triphosphate hydrolases"/>
    <property type="match status" value="1"/>
</dbReference>
<dbReference type="AlphaFoldDB" id="A0A176ZYQ3"/>
<dbReference type="RefSeq" id="XP_024320349.1">
    <property type="nucleotide sequence ID" value="XM_024472335.1"/>
</dbReference>
<dbReference type="InterPro" id="IPR011545">
    <property type="entry name" value="DEAD/DEAH_box_helicase_dom"/>
</dbReference>
<keyword evidence="1" id="KW-0472">Membrane</keyword>
<protein>
    <recommendedName>
        <fullName evidence="2">DEAD/DEAH-box helicase domain-containing protein</fullName>
    </recommendedName>
</protein>
<dbReference type="GeneID" id="36291831"/>
<sequence length="651" mass="74820">MTYQRATILNEFYSGASGKSAAFRARKLESTLVDYFQTWTELVVYYYRVVYKEDGHFKGTPESQQLPKDIIQPTSQQQSTMQEVVSAPKAYQEEEDNEEKQAALQRALQKLFHIVGSVPFRSPALRHAIMIQAGRWKEPEIFSSHLSALTWTAQFLIFDYACFHEQDNENQIPVLLSKLWSKFFQQLAETPFGHILQWRLYLFQVGRRQLARHQARWSLDRQTVGYRGVNLHIKHIPQLVISEYQAAYAILHEDLLFEAKSALDLDQDSVPYMLLKAWKLKDDLDVADFGESWVTYPENAELVQKAEGALLRRIQQDAKLRAMLLIEGKDGAIGFNPKHRHIMIWEKLVMIFTQYHKGQQQSGTKHIGLVIPLRQIFLRQRNPKGVISPYLWAELEGKVWPDRTVFKCLTRACARAKIARLHTLKWRHFSAAICKEKFSGKDLATFSNEDITAEDMEDKYDLVTLELQSNHSYATFNMTYAGSTMLTIDTLLHRNHRASMLWHNLIQFEAVLQKKRGRSDSDVLSFRMHDDIKRGQQRRKRVYSEADLVAVTRRVYGAPELRLRVPGQRAAVLAVLGPQKAEQVIIVLATGSGKTLIVILAVSIADTGTTILILPLIALRNDMLRRFSDVGIQPLVWTPDYADCSFGHCLC</sequence>
<evidence type="ECO:0000256" key="1">
    <source>
        <dbReference type="SAM" id="Phobius"/>
    </source>
</evidence>
<dbReference type="eggNOG" id="KOG0351">
    <property type="taxonomic scope" value="Eukaryota"/>
</dbReference>
<evidence type="ECO:0000259" key="2">
    <source>
        <dbReference type="Pfam" id="PF00270"/>
    </source>
</evidence>
<gene>
    <name evidence="3" type="ORF">VC83_08792</name>
</gene>
<evidence type="ECO:0000313" key="3">
    <source>
        <dbReference type="EMBL" id="OAF55046.1"/>
    </source>
</evidence>
<dbReference type="Pfam" id="PF00270">
    <property type="entry name" value="DEAD"/>
    <property type="match status" value="1"/>
</dbReference>
<proteinExistence type="predicted"/>
<dbReference type="Proteomes" id="UP000077154">
    <property type="component" value="Unassembled WGS sequence"/>
</dbReference>
<dbReference type="OrthoDB" id="3439682at2759"/>
<dbReference type="GO" id="GO:0003676">
    <property type="term" value="F:nucleic acid binding"/>
    <property type="evidence" value="ECO:0007669"/>
    <property type="project" value="InterPro"/>
</dbReference>
<keyword evidence="1" id="KW-1133">Transmembrane helix</keyword>